<evidence type="ECO:0000313" key="4">
    <source>
        <dbReference type="EMBL" id="KAF9461890.1"/>
    </source>
</evidence>
<dbReference type="OrthoDB" id="2119228at2759"/>
<dbReference type="GO" id="GO:0005576">
    <property type="term" value="C:extracellular region"/>
    <property type="evidence" value="ECO:0007669"/>
    <property type="project" value="InterPro"/>
</dbReference>
<dbReference type="Pfam" id="PF00734">
    <property type="entry name" value="CBM_1"/>
    <property type="match status" value="1"/>
</dbReference>
<dbReference type="GO" id="GO:0005975">
    <property type="term" value="P:carbohydrate metabolic process"/>
    <property type="evidence" value="ECO:0007669"/>
    <property type="project" value="InterPro"/>
</dbReference>
<dbReference type="Proteomes" id="UP000807353">
    <property type="component" value="Unassembled WGS sequence"/>
</dbReference>
<feature type="chain" id="PRO_5040472405" description="CBM1 domain-containing protein" evidence="2">
    <location>
        <begin position="20"/>
        <end position="85"/>
    </location>
</feature>
<organism evidence="4 5">
    <name type="scientific">Collybia nuda</name>
    <dbReference type="NCBI Taxonomy" id="64659"/>
    <lineage>
        <taxon>Eukaryota</taxon>
        <taxon>Fungi</taxon>
        <taxon>Dikarya</taxon>
        <taxon>Basidiomycota</taxon>
        <taxon>Agaricomycotina</taxon>
        <taxon>Agaricomycetes</taxon>
        <taxon>Agaricomycetidae</taxon>
        <taxon>Agaricales</taxon>
        <taxon>Tricholomatineae</taxon>
        <taxon>Clitocybaceae</taxon>
        <taxon>Collybia</taxon>
    </lineage>
</organism>
<dbReference type="SUPFAM" id="SSF57180">
    <property type="entry name" value="Cellulose-binding domain"/>
    <property type="match status" value="1"/>
</dbReference>
<dbReference type="PROSITE" id="PS51164">
    <property type="entry name" value="CBM1_2"/>
    <property type="match status" value="1"/>
</dbReference>
<dbReference type="EMBL" id="MU150277">
    <property type="protein sequence ID" value="KAF9461890.1"/>
    <property type="molecule type" value="Genomic_DNA"/>
</dbReference>
<keyword evidence="5" id="KW-1185">Reference proteome</keyword>
<dbReference type="AlphaFoldDB" id="A0A9P6CH37"/>
<comment type="caution">
    <text evidence="4">The sequence shown here is derived from an EMBL/GenBank/DDBJ whole genome shotgun (WGS) entry which is preliminary data.</text>
</comment>
<evidence type="ECO:0000259" key="3">
    <source>
        <dbReference type="PROSITE" id="PS51164"/>
    </source>
</evidence>
<evidence type="ECO:0000256" key="1">
    <source>
        <dbReference type="ARBA" id="ARBA00022729"/>
    </source>
</evidence>
<keyword evidence="1 2" id="KW-0732">Signal</keyword>
<evidence type="ECO:0000313" key="5">
    <source>
        <dbReference type="Proteomes" id="UP000807353"/>
    </source>
</evidence>
<evidence type="ECO:0000256" key="2">
    <source>
        <dbReference type="SAM" id="SignalP"/>
    </source>
</evidence>
<dbReference type="GO" id="GO:0030248">
    <property type="term" value="F:cellulose binding"/>
    <property type="evidence" value="ECO:0007669"/>
    <property type="project" value="InterPro"/>
</dbReference>
<name>A0A9P6CH37_9AGAR</name>
<dbReference type="SMART" id="SM00236">
    <property type="entry name" value="fCBD"/>
    <property type="match status" value="1"/>
</dbReference>
<dbReference type="InterPro" id="IPR000254">
    <property type="entry name" value="CBD"/>
</dbReference>
<reference evidence="4" key="1">
    <citation type="submission" date="2020-11" db="EMBL/GenBank/DDBJ databases">
        <authorList>
            <consortium name="DOE Joint Genome Institute"/>
            <person name="Ahrendt S."/>
            <person name="Riley R."/>
            <person name="Andreopoulos W."/>
            <person name="Labutti K."/>
            <person name="Pangilinan J."/>
            <person name="Ruiz-Duenas F.J."/>
            <person name="Barrasa J.M."/>
            <person name="Sanchez-Garcia M."/>
            <person name="Camarero S."/>
            <person name="Miyauchi S."/>
            <person name="Serrano A."/>
            <person name="Linde D."/>
            <person name="Babiker R."/>
            <person name="Drula E."/>
            <person name="Ayuso-Fernandez I."/>
            <person name="Pacheco R."/>
            <person name="Padilla G."/>
            <person name="Ferreira P."/>
            <person name="Barriuso J."/>
            <person name="Kellner H."/>
            <person name="Castanera R."/>
            <person name="Alfaro M."/>
            <person name="Ramirez L."/>
            <person name="Pisabarro A.G."/>
            <person name="Kuo A."/>
            <person name="Tritt A."/>
            <person name="Lipzen A."/>
            <person name="He G."/>
            <person name="Yan M."/>
            <person name="Ng V."/>
            <person name="Cullen D."/>
            <person name="Martin F."/>
            <person name="Rosso M.-N."/>
            <person name="Henrissat B."/>
            <person name="Hibbett D."/>
            <person name="Martinez A.T."/>
            <person name="Grigoriev I.V."/>
        </authorList>
    </citation>
    <scope>NUCLEOTIDE SEQUENCE</scope>
    <source>
        <strain evidence="4">CBS 247.69</strain>
    </source>
</reference>
<gene>
    <name evidence="4" type="ORF">BDZ94DRAFT_1166924</name>
</gene>
<protein>
    <recommendedName>
        <fullName evidence="3">CBM1 domain-containing protein</fullName>
    </recommendedName>
</protein>
<feature type="domain" description="CBM1" evidence="3">
    <location>
        <begin position="21"/>
        <end position="57"/>
    </location>
</feature>
<accession>A0A9P6CH37</accession>
<sequence length="85" mass="8673">MLRIASIISVACMFANVSAQAPAPNWGQCGGIGWTGPTVCSPGWHCTIYNSYHYLCLQLATSTTSTSDGCGATTITAPSGSATIA</sequence>
<proteinExistence type="predicted"/>
<feature type="signal peptide" evidence="2">
    <location>
        <begin position="1"/>
        <end position="19"/>
    </location>
</feature>
<dbReference type="InterPro" id="IPR035971">
    <property type="entry name" value="CBD_sf"/>
</dbReference>